<dbReference type="HOGENOM" id="CLU_075652_0_0_1"/>
<dbReference type="OrthoDB" id="6371896at2759"/>
<accession>E9G3H8</accession>
<dbReference type="PhylomeDB" id="E9G3H8"/>
<evidence type="ECO:0000313" key="2">
    <source>
        <dbReference type="Proteomes" id="UP000000305"/>
    </source>
</evidence>
<keyword evidence="2" id="KW-1185">Reference proteome</keyword>
<sequence length="252" mass="27978">MRTCGSSTGHRSSVHLKAGFPTYPNNENVLLDEPLFNGVTSITVTAETSTLTKATPCFITSTPVSQCRRKRGIVERPKMIQGDNWEITPSAVIRVKPTDTPILPRSKFQLADRIVSSFDDSYSSTLNIFRQLEARGRNNIITVGNCGMSTVNFSEFLSCLGMTVQETTTLTATFTETTTLSTGYTTMTVLGCTPAGFPYIYCPTIVTYTPIYETTTGTYTTTTDEVVIWEETNTWTTEGPLPNYPQYFFTKY</sequence>
<dbReference type="eggNOG" id="ENOG502T8TD">
    <property type="taxonomic scope" value="Eukaryota"/>
</dbReference>
<name>E9G3H8_DAPPU</name>
<dbReference type="AlphaFoldDB" id="E9G3H8"/>
<proteinExistence type="predicted"/>
<organism evidence="1 2">
    <name type="scientific">Daphnia pulex</name>
    <name type="common">Water flea</name>
    <dbReference type="NCBI Taxonomy" id="6669"/>
    <lineage>
        <taxon>Eukaryota</taxon>
        <taxon>Metazoa</taxon>
        <taxon>Ecdysozoa</taxon>
        <taxon>Arthropoda</taxon>
        <taxon>Crustacea</taxon>
        <taxon>Branchiopoda</taxon>
        <taxon>Diplostraca</taxon>
        <taxon>Cladocera</taxon>
        <taxon>Anomopoda</taxon>
        <taxon>Daphniidae</taxon>
        <taxon>Daphnia</taxon>
    </lineage>
</organism>
<reference evidence="1 2" key="1">
    <citation type="journal article" date="2011" name="Science">
        <title>The ecoresponsive genome of Daphnia pulex.</title>
        <authorList>
            <person name="Colbourne J.K."/>
            <person name="Pfrender M.E."/>
            <person name="Gilbert D."/>
            <person name="Thomas W.K."/>
            <person name="Tucker A."/>
            <person name="Oakley T.H."/>
            <person name="Tokishita S."/>
            <person name="Aerts A."/>
            <person name="Arnold G.J."/>
            <person name="Basu M.K."/>
            <person name="Bauer D.J."/>
            <person name="Caceres C.E."/>
            <person name="Carmel L."/>
            <person name="Casola C."/>
            <person name="Choi J.H."/>
            <person name="Detter J.C."/>
            <person name="Dong Q."/>
            <person name="Dusheyko S."/>
            <person name="Eads B.D."/>
            <person name="Frohlich T."/>
            <person name="Geiler-Samerotte K.A."/>
            <person name="Gerlach D."/>
            <person name="Hatcher P."/>
            <person name="Jogdeo S."/>
            <person name="Krijgsveld J."/>
            <person name="Kriventseva E.V."/>
            <person name="Kultz D."/>
            <person name="Laforsch C."/>
            <person name="Lindquist E."/>
            <person name="Lopez J."/>
            <person name="Manak J.R."/>
            <person name="Muller J."/>
            <person name="Pangilinan J."/>
            <person name="Patwardhan R.P."/>
            <person name="Pitluck S."/>
            <person name="Pritham E.J."/>
            <person name="Rechtsteiner A."/>
            <person name="Rho M."/>
            <person name="Rogozin I.B."/>
            <person name="Sakarya O."/>
            <person name="Salamov A."/>
            <person name="Schaack S."/>
            <person name="Shapiro H."/>
            <person name="Shiga Y."/>
            <person name="Skalitzky C."/>
            <person name="Smith Z."/>
            <person name="Souvorov A."/>
            <person name="Sung W."/>
            <person name="Tang Z."/>
            <person name="Tsuchiya D."/>
            <person name="Tu H."/>
            <person name="Vos H."/>
            <person name="Wang M."/>
            <person name="Wolf Y.I."/>
            <person name="Yamagata H."/>
            <person name="Yamada T."/>
            <person name="Ye Y."/>
            <person name="Shaw J.R."/>
            <person name="Andrews J."/>
            <person name="Crease T.J."/>
            <person name="Tang H."/>
            <person name="Lucas S.M."/>
            <person name="Robertson H.M."/>
            <person name="Bork P."/>
            <person name="Koonin E.V."/>
            <person name="Zdobnov E.M."/>
            <person name="Grigoriev I.V."/>
            <person name="Lynch M."/>
            <person name="Boore J.L."/>
        </authorList>
    </citation>
    <scope>NUCLEOTIDE SEQUENCE [LARGE SCALE GENOMIC DNA]</scope>
</reference>
<evidence type="ECO:0000313" key="1">
    <source>
        <dbReference type="EMBL" id="EFX85986.1"/>
    </source>
</evidence>
<dbReference type="Proteomes" id="UP000000305">
    <property type="component" value="Unassembled WGS sequence"/>
</dbReference>
<gene>
    <name evidence="1" type="ORF">DAPPUDRAFT_237265</name>
</gene>
<dbReference type="EMBL" id="GL732531">
    <property type="protein sequence ID" value="EFX85986.1"/>
    <property type="molecule type" value="Genomic_DNA"/>
</dbReference>
<dbReference type="InParanoid" id="E9G3H8"/>
<protein>
    <submittedName>
        <fullName evidence="1">Uncharacterized protein</fullName>
    </submittedName>
</protein>
<dbReference type="KEGG" id="dpx:DAPPUDRAFT_237265"/>
<dbReference type="STRING" id="6669.E9G3H8"/>